<dbReference type="PANTHER" id="PTHR34682">
    <property type="entry name" value="AT HOOK MOTIF-CONTAINING PROTEIN"/>
    <property type="match status" value="1"/>
</dbReference>
<reference evidence="2 3" key="1">
    <citation type="journal article" date="2013" name="BMC Genomics">
        <title>The miniature genome of a carnivorous plant Genlisea aurea contains a low number of genes and short non-coding sequences.</title>
        <authorList>
            <person name="Leushkin E.V."/>
            <person name="Sutormin R.A."/>
            <person name="Nabieva E.R."/>
            <person name="Penin A.A."/>
            <person name="Kondrashov A.S."/>
            <person name="Logacheva M.D."/>
        </authorList>
    </citation>
    <scope>NUCLEOTIDE SEQUENCE [LARGE SCALE GENOMIC DNA]</scope>
</reference>
<feature type="non-terminal residue" evidence="2">
    <location>
        <position position="1"/>
    </location>
</feature>
<dbReference type="OrthoDB" id="1910926at2759"/>
<feature type="non-terminal residue" evidence="2">
    <location>
        <position position="144"/>
    </location>
</feature>
<evidence type="ECO:0000313" key="3">
    <source>
        <dbReference type="Proteomes" id="UP000015453"/>
    </source>
</evidence>
<dbReference type="AlphaFoldDB" id="S8DVR4"/>
<organism evidence="2 3">
    <name type="scientific">Genlisea aurea</name>
    <dbReference type="NCBI Taxonomy" id="192259"/>
    <lineage>
        <taxon>Eukaryota</taxon>
        <taxon>Viridiplantae</taxon>
        <taxon>Streptophyta</taxon>
        <taxon>Embryophyta</taxon>
        <taxon>Tracheophyta</taxon>
        <taxon>Spermatophyta</taxon>
        <taxon>Magnoliopsida</taxon>
        <taxon>eudicotyledons</taxon>
        <taxon>Gunneridae</taxon>
        <taxon>Pentapetalae</taxon>
        <taxon>asterids</taxon>
        <taxon>lamiids</taxon>
        <taxon>Lamiales</taxon>
        <taxon>Lentibulariaceae</taxon>
        <taxon>Genlisea</taxon>
    </lineage>
</organism>
<sequence length="144" mass="15836">KRRRGRPKKDPSLKSLRRELRHENVVGQPVSGFVEASFDAGYLLTVKIGNTSPALRGIVFKPGHFVPVTAENDVAPHLQMIRRNEVDFPGDSNHHHGWSRPPKLGIRKAGAKRKHTPPKPDAASVPARGNVVPVLLQPVDFAKG</sequence>
<protein>
    <submittedName>
        <fullName evidence="2">Uncharacterized protein</fullName>
    </submittedName>
</protein>
<dbReference type="InterPro" id="IPR045881">
    <property type="entry name" value="MNM1-like"/>
</dbReference>
<comment type="caution">
    <text evidence="2">The sequence shown here is derived from an EMBL/GenBank/DDBJ whole genome shotgun (WGS) entry which is preliminary data.</text>
</comment>
<name>S8DVR4_9LAMI</name>
<evidence type="ECO:0000256" key="1">
    <source>
        <dbReference type="SAM" id="MobiDB-lite"/>
    </source>
</evidence>
<proteinExistence type="predicted"/>
<feature type="compositionally biased region" description="Basic residues" evidence="1">
    <location>
        <begin position="105"/>
        <end position="117"/>
    </location>
</feature>
<keyword evidence="3" id="KW-1185">Reference proteome</keyword>
<dbReference type="Proteomes" id="UP000015453">
    <property type="component" value="Unassembled WGS sequence"/>
</dbReference>
<gene>
    <name evidence="2" type="ORF">M569_07491</name>
</gene>
<feature type="region of interest" description="Disordered" evidence="1">
    <location>
        <begin position="86"/>
        <end position="128"/>
    </location>
</feature>
<dbReference type="PANTHER" id="PTHR34682:SF1">
    <property type="entry name" value="PROTEIN METABOLIC NETWORK MODULATOR 1"/>
    <property type="match status" value="1"/>
</dbReference>
<accession>S8DVR4</accession>
<evidence type="ECO:0000313" key="2">
    <source>
        <dbReference type="EMBL" id="EPS67288.1"/>
    </source>
</evidence>
<dbReference type="EMBL" id="AUSU01003195">
    <property type="protein sequence ID" value="EPS67288.1"/>
    <property type="molecule type" value="Genomic_DNA"/>
</dbReference>